<feature type="transmembrane region" description="Helical" evidence="1">
    <location>
        <begin position="61"/>
        <end position="79"/>
    </location>
</feature>
<gene>
    <name evidence="2" type="ORF">CISIN_1g041663mg</name>
</gene>
<keyword evidence="1" id="KW-0812">Transmembrane</keyword>
<sequence length="143" mass="16071">MHPKDPKLVNQLPEGQWSTGLYDCCNDPSDCLFTCFCPCVTFGRIDEVIDGGNLSCNIQGLVYYAMCHIASGWLYGGIYRSKLRRHYSLPEASCSDSLIHCCCRACALTQEYTELKIRGWKANVEKWNREGLEPPIVAPGMAR</sequence>
<dbReference type="PANTHER" id="PTHR15907">
    <property type="entry name" value="DUF614 FAMILY PROTEIN-RELATED"/>
    <property type="match status" value="1"/>
</dbReference>
<dbReference type="NCBIfam" id="TIGR01571">
    <property type="entry name" value="A_thal_Cys_rich"/>
    <property type="match status" value="1"/>
</dbReference>
<dbReference type="Proteomes" id="UP000027120">
    <property type="component" value="Unassembled WGS sequence"/>
</dbReference>
<dbReference type="eggNOG" id="ENOG502S00T">
    <property type="taxonomic scope" value="Eukaryota"/>
</dbReference>
<accession>A0A067G2U7</accession>
<dbReference type="EMBL" id="KK784891">
    <property type="protein sequence ID" value="KDO70032.1"/>
    <property type="molecule type" value="Genomic_DNA"/>
</dbReference>
<reference evidence="2 3" key="1">
    <citation type="submission" date="2014-04" db="EMBL/GenBank/DDBJ databases">
        <authorList>
            <consortium name="International Citrus Genome Consortium"/>
            <person name="Gmitter F."/>
            <person name="Chen C."/>
            <person name="Farmerie W."/>
            <person name="Harkins T."/>
            <person name="Desany B."/>
            <person name="Mohiuddin M."/>
            <person name="Kodira C."/>
            <person name="Borodovsky M."/>
            <person name="Lomsadze A."/>
            <person name="Burns P."/>
            <person name="Jenkins J."/>
            <person name="Prochnik S."/>
            <person name="Shu S."/>
            <person name="Chapman J."/>
            <person name="Pitluck S."/>
            <person name="Schmutz J."/>
            <person name="Rokhsar D."/>
        </authorList>
    </citation>
    <scope>NUCLEOTIDE SEQUENCE</scope>
</reference>
<dbReference type="AlphaFoldDB" id="A0A067G2U7"/>
<evidence type="ECO:0000313" key="3">
    <source>
        <dbReference type="Proteomes" id="UP000027120"/>
    </source>
</evidence>
<name>A0A067G2U7_CITSI</name>
<dbReference type="Pfam" id="PF04749">
    <property type="entry name" value="PLAC8"/>
    <property type="match status" value="1"/>
</dbReference>
<keyword evidence="1" id="KW-0472">Membrane</keyword>
<protein>
    <submittedName>
        <fullName evidence="2">Uncharacterized protein</fullName>
    </submittedName>
</protein>
<evidence type="ECO:0000313" key="2">
    <source>
        <dbReference type="EMBL" id="KDO70032.1"/>
    </source>
</evidence>
<dbReference type="InterPro" id="IPR006461">
    <property type="entry name" value="PLAC_motif_containing"/>
</dbReference>
<proteinExistence type="predicted"/>
<keyword evidence="1" id="KW-1133">Transmembrane helix</keyword>
<evidence type="ECO:0000256" key="1">
    <source>
        <dbReference type="SAM" id="Phobius"/>
    </source>
</evidence>
<dbReference type="PaxDb" id="2711-XP_006484575.1"/>
<keyword evidence="3" id="KW-1185">Reference proteome</keyword>
<organism evidence="2 3">
    <name type="scientific">Citrus sinensis</name>
    <name type="common">Sweet orange</name>
    <name type="synonym">Citrus aurantium var. sinensis</name>
    <dbReference type="NCBI Taxonomy" id="2711"/>
    <lineage>
        <taxon>Eukaryota</taxon>
        <taxon>Viridiplantae</taxon>
        <taxon>Streptophyta</taxon>
        <taxon>Embryophyta</taxon>
        <taxon>Tracheophyta</taxon>
        <taxon>Spermatophyta</taxon>
        <taxon>Magnoliopsida</taxon>
        <taxon>eudicotyledons</taxon>
        <taxon>Gunneridae</taxon>
        <taxon>Pentapetalae</taxon>
        <taxon>rosids</taxon>
        <taxon>malvids</taxon>
        <taxon>Sapindales</taxon>
        <taxon>Rutaceae</taxon>
        <taxon>Aurantioideae</taxon>
        <taxon>Citrus</taxon>
    </lineage>
</organism>
<dbReference type="STRING" id="2711.A0A067G2U7"/>